<accession>A0A0R3XAW1</accession>
<name>A0A0R3XAW1_HYDTA</name>
<protein>
    <submittedName>
        <fullName evidence="4">Transcription factor</fullName>
    </submittedName>
</protein>
<evidence type="ECO:0000313" key="4">
    <source>
        <dbReference type="WBParaSite" id="TTAC_0001068801-mRNA-1"/>
    </source>
</evidence>
<gene>
    <name evidence="2" type="ORF">TTAC_LOCUS10671</name>
</gene>
<dbReference type="STRING" id="6205.A0A0R3XAW1"/>
<sequence>MVKRVSLAQGDERGHMWPTANGDVAPSVGESNSCRTASHSSSAAPSEPTESGDDEDILGLISSSLDRFNAQLHHNPHVNISIPVNQYGNRPTTPSNDITVGISSDISDPVMPAWAPFAVSAVTNYQQQSSQGQEVPGSLTYSELSLASSTNPMGLFSGSSDASSAVLQRTSMPSPPGLSTLSHQQQPSSGNNSERKQRSLSQTFPDSDETSSL</sequence>
<dbReference type="WBParaSite" id="TTAC_0001068801-mRNA-1">
    <property type="protein sequence ID" value="TTAC_0001068801-mRNA-1"/>
    <property type="gene ID" value="TTAC_0001068801"/>
</dbReference>
<evidence type="ECO:0000313" key="2">
    <source>
        <dbReference type="EMBL" id="VDM35651.1"/>
    </source>
</evidence>
<feature type="compositionally biased region" description="Low complexity" evidence="1">
    <location>
        <begin position="36"/>
        <end position="49"/>
    </location>
</feature>
<dbReference type="EMBL" id="UYWX01022027">
    <property type="protein sequence ID" value="VDM35651.1"/>
    <property type="molecule type" value="Genomic_DNA"/>
</dbReference>
<organism evidence="4">
    <name type="scientific">Hydatigena taeniaeformis</name>
    <name type="common">Feline tapeworm</name>
    <name type="synonym">Taenia taeniaeformis</name>
    <dbReference type="NCBI Taxonomy" id="6205"/>
    <lineage>
        <taxon>Eukaryota</taxon>
        <taxon>Metazoa</taxon>
        <taxon>Spiralia</taxon>
        <taxon>Lophotrochozoa</taxon>
        <taxon>Platyhelminthes</taxon>
        <taxon>Cestoda</taxon>
        <taxon>Eucestoda</taxon>
        <taxon>Cyclophyllidea</taxon>
        <taxon>Taeniidae</taxon>
        <taxon>Hydatigera</taxon>
    </lineage>
</organism>
<dbReference type="OrthoDB" id="3247158at2759"/>
<dbReference type="Proteomes" id="UP000274429">
    <property type="component" value="Unassembled WGS sequence"/>
</dbReference>
<keyword evidence="3" id="KW-1185">Reference proteome</keyword>
<dbReference type="AlphaFoldDB" id="A0A0R3XAW1"/>
<evidence type="ECO:0000256" key="1">
    <source>
        <dbReference type="SAM" id="MobiDB-lite"/>
    </source>
</evidence>
<proteinExistence type="predicted"/>
<evidence type="ECO:0000313" key="3">
    <source>
        <dbReference type="Proteomes" id="UP000274429"/>
    </source>
</evidence>
<feature type="region of interest" description="Disordered" evidence="1">
    <location>
        <begin position="1"/>
        <end position="56"/>
    </location>
</feature>
<feature type="region of interest" description="Disordered" evidence="1">
    <location>
        <begin position="155"/>
        <end position="213"/>
    </location>
</feature>
<feature type="compositionally biased region" description="Polar residues" evidence="1">
    <location>
        <begin position="155"/>
        <end position="192"/>
    </location>
</feature>
<reference evidence="4" key="1">
    <citation type="submission" date="2017-02" db="UniProtKB">
        <authorList>
            <consortium name="WormBaseParasite"/>
        </authorList>
    </citation>
    <scope>IDENTIFICATION</scope>
</reference>
<reference evidence="2 3" key="2">
    <citation type="submission" date="2018-11" db="EMBL/GenBank/DDBJ databases">
        <authorList>
            <consortium name="Pathogen Informatics"/>
        </authorList>
    </citation>
    <scope>NUCLEOTIDE SEQUENCE [LARGE SCALE GENOMIC DNA]</scope>
</reference>